<dbReference type="EMBL" id="CP001349">
    <property type="protein sequence ID" value="ACL55780.1"/>
    <property type="molecule type" value="Genomic_DNA"/>
</dbReference>
<dbReference type="Proteomes" id="UP000008207">
    <property type="component" value="Chromosome"/>
</dbReference>
<dbReference type="InterPro" id="IPR039390">
    <property type="entry name" value="1_2-HQD/HQD"/>
</dbReference>
<gene>
    <name evidence="8" type="ordered locus">Mnod_0748</name>
</gene>
<dbReference type="PANTHER" id="PTHR33711:SF7">
    <property type="entry name" value="INTRADIOL RING-CLEAVAGE DIOXYGENASES DOMAIN-CONTAINING PROTEIN-RELATED"/>
    <property type="match status" value="1"/>
</dbReference>
<dbReference type="GO" id="GO:0008199">
    <property type="term" value="F:ferric iron binding"/>
    <property type="evidence" value="ECO:0007669"/>
    <property type="project" value="InterPro"/>
</dbReference>
<organism evidence="8 9">
    <name type="scientific">Methylobacterium nodulans (strain LMG 21967 / CNCM I-2342 / ORS 2060)</name>
    <dbReference type="NCBI Taxonomy" id="460265"/>
    <lineage>
        <taxon>Bacteria</taxon>
        <taxon>Pseudomonadati</taxon>
        <taxon>Pseudomonadota</taxon>
        <taxon>Alphaproteobacteria</taxon>
        <taxon>Hyphomicrobiales</taxon>
        <taxon>Methylobacteriaceae</taxon>
        <taxon>Methylobacterium</taxon>
    </lineage>
</organism>
<name>B8IF69_METNO</name>
<dbReference type="RefSeq" id="WP_015927485.1">
    <property type="nucleotide sequence ID" value="NC_011894.1"/>
</dbReference>
<dbReference type="GO" id="GO:0018576">
    <property type="term" value="F:catechol 1,2-dioxygenase activity"/>
    <property type="evidence" value="ECO:0007669"/>
    <property type="project" value="InterPro"/>
</dbReference>
<dbReference type="GO" id="GO:0009712">
    <property type="term" value="P:catechol-containing compound metabolic process"/>
    <property type="evidence" value="ECO:0007669"/>
    <property type="project" value="InterPro"/>
</dbReference>
<dbReference type="Pfam" id="PF04444">
    <property type="entry name" value="Dioxygenase_N"/>
    <property type="match status" value="1"/>
</dbReference>
<dbReference type="STRING" id="460265.Mnod_0748"/>
<evidence type="ECO:0000256" key="1">
    <source>
        <dbReference type="ARBA" id="ARBA00001965"/>
    </source>
</evidence>
<dbReference type="PANTHER" id="PTHR33711">
    <property type="entry name" value="DIOXYGENASE, PUTATIVE (AFU_ORTHOLOGUE AFUA_2G02910)-RELATED"/>
    <property type="match status" value="1"/>
</dbReference>
<feature type="domain" description="Intradiol ring-cleavage dioxygenases" evidence="7">
    <location>
        <begin position="129"/>
        <end position="157"/>
    </location>
</feature>
<accession>B8IF69</accession>
<dbReference type="CDD" id="cd03461">
    <property type="entry name" value="1_2-HQD"/>
    <property type="match status" value="1"/>
</dbReference>
<dbReference type="HOGENOM" id="CLU_046727_1_1_5"/>
<dbReference type="AlphaFoldDB" id="B8IF69"/>
<dbReference type="Gene3D" id="2.60.130.10">
    <property type="entry name" value="Aromatic compound dioxygenase"/>
    <property type="match status" value="1"/>
</dbReference>
<dbReference type="InterPro" id="IPR007535">
    <property type="entry name" value="Catechol_dOase_N"/>
</dbReference>
<evidence type="ECO:0000313" key="9">
    <source>
        <dbReference type="Proteomes" id="UP000008207"/>
    </source>
</evidence>
<dbReference type="KEGG" id="mno:Mnod_0748"/>
<dbReference type="PROSITE" id="PS00083">
    <property type="entry name" value="INTRADIOL_DIOXYGENAS"/>
    <property type="match status" value="1"/>
</dbReference>
<keyword evidence="9" id="KW-1185">Reference proteome</keyword>
<dbReference type="InterPro" id="IPR015889">
    <property type="entry name" value="Intradiol_dOase_core"/>
</dbReference>
<dbReference type="InterPro" id="IPR000627">
    <property type="entry name" value="Intradiol_dOase_C"/>
</dbReference>
<evidence type="ECO:0000256" key="4">
    <source>
        <dbReference type="ARBA" id="ARBA00022964"/>
    </source>
</evidence>
<evidence type="ECO:0000256" key="5">
    <source>
        <dbReference type="ARBA" id="ARBA00023002"/>
    </source>
</evidence>
<comment type="similarity">
    <text evidence="2">Belongs to the intradiol ring-cleavage dioxygenase family.</text>
</comment>
<evidence type="ECO:0000256" key="6">
    <source>
        <dbReference type="ARBA" id="ARBA00023004"/>
    </source>
</evidence>
<keyword evidence="6" id="KW-0408">Iron</keyword>
<comment type="cofactor">
    <cofactor evidence="1">
        <name>Fe(3+)</name>
        <dbReference type="ChEBI" id="CHEBI:29034"/>
    </cofactor>
</comment>
<evidence type="ECO:0000259" key="7">
    <source>
        <dbReference type="PROSITE" id="PS00083"/>
    </source>
</evidence>
<keyword evidence="5" id="KW-0560">Oxidoreductase</keyword>
<evidence type="ECO:0000256" key="2">
    <source>
        <dbReference type="ARBA" id="ARBA00007825"/>
    </source>
</evidence>
<keyword evidence="3" id="KW-0479">Metal-binding</keyword>
<proteinExistence type="inferred from homology"/>
<sequence>MRDFNASNITQAVIDRMADTPDPRLRTVLSSLVRHLHAFVSEVELSFDEWQGAIGFLTRTGQMCDDHRQEFILLSDTLGVSMLVDAINHHMPPGATETTVLGPFYVKAAPLMPNGSDISGGLTGEPLLVRGSVASADGTPLADATVDVWHADDEGFYDVQRLDKLGNLAGRAQFRTDAAGRFSFWTIMPKWYPIPDDGPVGDMLKATARHPNRPAHMHFMIAADGHETLITHVFSAESPWLDSDAVFGVKTSLIAEFSSHEPGTAPDGREIASTYRCLDYTFGLKPRTADLSVPPRQDPG</sequence>
<dbReference type="eggNOG" id="COG3485">
    <property type="taxonomic scope" value="Bacteria"/>
</dbReference>
<dbReference type="InterPro" id="IPR050770">
    <property type="entry name" value="Intradiol_RC_Dioxygenase"/>
</dbReference>
<evidence type="ECO:0000256" key="3">
    <source>
        <dbReference type="ARBA" id="ARBA00022723"/>
    </source>
</evidence>
<dbReference type="OrthoDB" id="9800887at2"/>
<dbReference type="Pfam" id="PF00775">
    <property type="entry name" value="Dioxygenase_C"/>
    <property type="match status" value="1"/>
</dbReference>
<reference evidence="8 9" key="1">
    <citation type="submission" date="2009-01" db="EMBL/GenBank/DDBJ databases">
        <title>Complete sequence of chromosome of Methylobacterium nodulans ORS 2060.</title>
        <authorList>
            <consortium name="US DOE Joint Genome Institute"/>
            <person name="Lucas S."/>
            <person name="Copeland A."/>
            <person name="Lapidus A."/>
            <person name="Glavina del Rio T."/>
            <person name="Dalin E."/>
            <person name="Tice H."/>
            <person name="Bruce D."/>
            <person name="Goodwin L."/>
            <person name="Pitluck S."/>
            <person name="Sims D."/>
            <person name="Brettin T."/>
            <person name="Detter J.C."/>
            <person name="Han C."/>
            <person name="Larimer F."/>
            <person name="Land M."/>
            <person name="Hauser L."/>
            <person name="Kyrpides N."/>
            <person name="Ivanova N."/>
            <person name="Marx C.J."/>
            <person name="Richardson P."/>
        </authorList>
    </citation>
    <scope>NUCLEOTIDE SEQUENCE [LARGE SCALE GENOMIC DNA]</scope>
    <source>
        <strain evidence="9">LMG 21967 / CNCM I-2342 / ORS 2060</strain>
    </source>
</reference>
<protein>
    <submittedName>
        <fullName evidence="8">Intradiol ring-cleavage dioxygenase</fullName>
    </submittedName>
</protein>
<keyword evidence="4 8" id="KW-0223">Dioxygenase</keyword>
<evidence type="ECO:0000313" key="8">
    <source>
        <dbReference type="EMBL" id="ACL55780.1"/>
    </source>
</evidence>
<dbReference type="SUPFAM" id="SSF49482">
    <property type="entry name" value="Aromatic compound dioxygenase"/>
    <property type="match status" value="1"/>
</dbReference>